<accession>A0A371K686</accession>
<feature type="region of interest" description="Disordered" evidence="1">
    <location>
        <begin position="1"/>
        <end position="34"/>
    </location>
</feature>
<dbReference type="PANTHER" id="PTHR34406:SF1">
    <property type="entry name" value="PROTEIN YCEI"/>
    <property type="match status" value="1"/>
</dbReference>
<feature type="domain" description="Lipid/polyisoprenoid-binding YceI-like" evidence="2">
    <location>
        <begin position="92"/>
        <end position="257"/>
    </location>
</feature>
<dbReference type="Gene3D" id="2.40.128.110">
    <property type="entry name" value="Lipid/polyisoprenoid-binding, YceI-like"/>
    <property type="match status" value="1"/>
</dbReference>
<proteinExistence type="predicted"/>
<dbReference type="InterPro" id="IPR007372">
    <property type="entry name" value="Lipid/polyisoprenoid-bd_YceI"/>
</dbReference>
<dbReference type="EMBL" id="QTSU01000001">
    <property type="protein sequence ID" value="RDZ29425.1"/>
    <property type="molecule type" value="Genomic_DNA"/>
</dbReference>
<evidence type="ECO:0000259" key="2">
    <source>
        <dbReference type="SMART" id="SM00867"/>
    </source>
</evidence>
<dbReference type="Proteomes" id="UP000264492">
    <property type="component" value="Unassembled WGS sequence"/>
</dbReference>
<evidence type="ECO:0000256" key="1">
    <source>
        <dbReference type="SAM" id="MobiDB-lite"/>
    </source>
</evidence>
<dbReference type="PANTHER" id="PTHR34406">
    <property type="entry name" value="PROTEIN YCEI"/>
    <property type="match status" value="1"/>
</dbReference>
<dbReference type="SUPFAM" id="SSF101874">
    <property type="entry name" value="YceI-like"/>
    <property type="match status" value="1"/>
</dbReference>
<protein>
    <submittedName>
        <fullName evidence="3">Polyisoprenoid-binding protein</fullName>
    </submittedName>
</protein>
<dbReference type="AlphaFoldDB" id="A0A371K686"/>
<dbReference type="Pfam" id="PF04264">
    <property type="entry name" value="YceI"/>
    <property type="match status" value="1"/>
</dbReference>
<dbReference type="InterPro" id="IPR036761">
    <property type="entry name" value="TTHA0802/YceI-like_sf"/>
</dbReference>
<sequence>MTGDTAARLPDPDPARQGPRPRPTRRRSAAGRNGPLRTRACGFIVRCIESPDDAGRACCQGARVPYPSVRPLLLALALCALAPSARAAGPENYALDPVHTRVMFAISHAGFSKALGTVSGSTGTLSFDREDWRSARLDVRVPVAKLDLGDAKWNAAALGAGLLDGQRHPEARFVSDRVEPVAADRARVCGQLTLRGRSRPLCMDVTLNALKRHPLPPFRRTAGFSATATLSRADFGIDAWKSVIGDSVELRIEAEAVRDRNAGEADEPAPPPSEPEAAPNVPAPKPDTDPYEPVPVPHA</sequence>
<dbReference type="SMART" id="SM00867">
    <property type="entry name" value="YceI"/>
    <property type="match status" value="1"/>
</dbReference>
<organism evidence="3 4">
    <name type="scientific">Lysobacter silvisoli</name>
    <dbReference type="NCBI Taxonomy" id="2293254"/>
    <lineage>
        <taxon>Bacteria</taxon>
        <taxon>Pseudomonadati</taxon>
        <taxon>Pseudomonadota</taxon>
        <taxon>Gammaproteobacteria</taxon>
        <taxon>Lysobacterales</taxon>
        <taxon>Lysobacteraceae</taxon>
        <taxon>Lysobacter</taxon>
    </lineage>
</organism>
<gene>
    <name evidence="3" type="ORF">DX914_10185</name>
</gene>
<comment type="caution">
    <text evidence="3">The sequence shown here is derived from an EMBL/GenBank/DDBJ whole genome shotgun (WGS) entry which is preliminary data.</text>
</comment>
<name>A0A371K686_9GAMM</name>
<evidence type="ECO:0000313" key="3">
    <source>
        <dbReference type="EMBL" id="RDZ29425.1"/>
    </source>
</evidence>
<keyword evidence="4" id="KW-1185">Reference proteome</keyword>
<dbReference type="OrthoDB" id="9811006at2"/>
<evidence type="ECO:0000313" key="4">
    <source>
        <dbReference type="Proteomes" id="UP000264492"/>
    </source>
</evidence>
<reference evidence="3 4" key="1">
    <citation type="submission" date="2018-08" db="EMBL/GenBank/DDBJ databases">
        <title>Lysobacter sp. zong2l5, whole genome shotgun sequence.</title>
        <authorList>
            <person name="Zhang X."/>
            <person name="Feng G."/>
            <person name="Zhu H."/>
        </authorList>
    </citation>
    <scope>NUCLEOTIDE SEQUENCE [LARGE SCALE GENOMIC DNA]</scope>
    <source>
        <strain evidence="4">zong2l5</strain>
    </source>
</reference>
<feature type="region of interest" description="Disordered" evidence="1">
    <location>
        <begin position="255"/>
        <end position="299"/>
    </location>
</feature>